<dbReference type="Proteomes" id="UP001172101">
    <property type="component" value="Unassembled WGS sequence"/>
</dbReference>
<accession>A0AA40E9Z8</accession>
<gene>
    <name evidence="1" type="ORF">B0T26DRAFT_695753</name>
</gene>
<dbReference type="EMBL" id="JAUIRO010000002">
    <property type="protein sequence ID" value="KAK0727803.1"/>
    <property type="molecule type" value="Genomic_DNA"/>
</dbReference>
<keyword evidence="2" id="KW-1185">Reference proteome</keyword>
<name>A0AA40E9Z8_9PEZI</name>
<organism evidence="1 2">
    <name type="scientific">Lasiosphaeria miniovina</name>
    <dbReference type="NCBI Taxonomy" id="1954250"/>
    <lineage>
        <taxon>Eukaryota</taxon>
        <taxon>Fungi</taxon>
        <taxon>Dikarya</taxon>
        <taxon>Ascomycota</taxon>
        <taxon>Pezizomycotina</taxon>
        <taxon>Sordariomycetes</taxon>
        <taxon>Sordariomycetidae</taxon>
        <taxon>Sordariales</taxon>
        <taxon>Lasiosphaeriaceae</taxon>
        <taxon>Lasiosphaeria</taxon>
    </lineage>
</organism>
<reference evidence="1" key="1">
    <citation type="submission" date="2023-06" db="EMBL/GenBank/DDBJ databases">
        <title>Genome-scale phylogeny and comparative genomics of the fungal order Sordariales.</title>
        <authorList>
            <consortium name="Lawrence Berkeley National Laboratory"/>
            <person name="Hensen N."/>
            <person name="Bonometti L."/>
            <person name="Westerberg I."/>
            <person name="Brannstrom I.O."/>
            <person name="Guillou S."/>
            <person name="Cros-Aarteil S."/>
            <person name="Calhoun S."/>
            <person name="Haridas S."/>
            <person name="Kuo A."/>
            <person name="Mondo S."/>
            <person name="Pangilinan J."/>
            <person name="Riley R."/>
            <person name="LaButti K."/>
            <person name="Andreopoulos B."/>
            <person name="Lipzen A."/>
            <person name="Chen C."/>
            <person name="Yanf M."/>
            <person name="Daum C."/>
            <person name="Ng V."/>
            <person name="Clum A."/>
            <person name="Steindorff A."/>
            <person name="Ohm R."/>
            <person name="Martin F."/>
            <person name="Silar P."/>
            <person name="Natvig D."/>
            <person name="Lalanne C."/>
            <person name="Gautier V."/>
            <person name="Ament-velasquez S.L."/>
            <person name="Kruys A."/>
            <person name="Hutchinson M.I."/>
            <person name="Powell A.J."/>
            <person name="Barry K."/>
            <person name="Miller A.N."/>
            <person name="Grigoriev I.V."/>
            <person name="Debuchy R."/>
            <person name="Gladieux P."/>
            <person name="Thoren M.H."/>
            <person name="Johannesson H."/>
        </authorList>
    </citation>
    <scope>NUCLEOTIDE SEQUENCE</scope>
    <source>
        <strain evidence="1">SMH2392-1A</strain>
    </source>
</reference>
<proteinExistence type="predicted"/>
<dbReference type="GeneID" id="85324588"/>
<comment type="caution">
    <text evidence="1">The sequence shown here is derived from an EMBL/GenBank/DDBJ whole genome shotgun (WGS) entry which is preliminary data.</text>
</comment>
<evidence type="ECO:0000313" key="1">
    <source>
        <dbReference type="EMBL" id="KAK0727803.1"/>
    </source>
</evidence>
<sequence length="79" mass="8890">MPSRALFEGWGSYLCVFGSVAARMCRAIQRRGVQSRLAICAYHISATVYDLRYTKLTLCDGGQCHGRLGMRAELLYWAL</sequence>
<evidence type="ECO:0000313" key="2">
    <source>
        <dbReference type="Proteomes" id="UP001172101"/>
    </source>
</evidence>
<dbReference type="RefSeq" id="XP_060300658.1">
    <property type="nucleotide sequence ID" value="XM_060441318.1"/>
</dbReference>
<dbReference type="AlphaFoldDB" id="A0AA40E9Z8"/>
<protein>
    <submittedName>
        <fullName evidence="1">Uncharacterized protein</fullName>
    </submittedName>
</protein>